<reference evidence="2" key="1">
    <citation type="journal article" date="2019" name="Int. J. Syst. Evol. Microbiol.">
        <title>The Global Catalogue of Microorganisms (GCM) 10K type strain sequencing project: providing services to taxonomists for standard genome sequencing and annotation.</title>
        <authorList>
            <consortium name="The Broad Institute Genomics Platform"/>
            <consortium name="The Broad Institute Genome Sequencing Center for Infectious Disease"/>
            <person name="Wu L."/>
            <person name="Ma J."/>
        </authorList>
    </citation>
    <scope>NUCLEOTIDE SEQUENCE [LARGE SCALE GENOMIC DNA]</scope>
    <source>
        <strain evidence="2">JCM 13006</strain>
    </source>
</reference>
<dbReference type="Proteomes" id="UP001501752">
    <property type="component" value="Unassembled WGS sequence"/>
</dbReference>
<accession>A0ABP9DS60</accession>
<proteinExistence type="predicted"/>
<name>A0ABP9DS60_9ACTN</name>
<evidence type="ECO:0000313" key="2">
    <source>
        <dbReference type="Proteomes" id="UP001501752"/>
    </source>
</evidence>
<evidence type="ECO:0000313" key="1">
    <source>
        <dbReference type="EMBL" id="GAA4854982.1"/>
    </source>
</evidence>
<comment type="caution">
    <text evidence="1">The sequence shown here is derived from an EMBL/GenBank/DDBJ whole genome shotgun (WGS) entry which is preliminary data.</text>
</comment>
<organism evidence="1 2">
    <name type="scientific">Kitasatospora terrestris</name>
    <dbReference type="NCBI Taxonomy" id="258051"/>
    <lineage>
        <taxon>Bacteria</taxon>
        <taxon>Bacillati</taxon>
        <taxon>Actinomycetota</taxon>
        <taxon>Actinomycetes</taxon>
        <taxon>Kitasatosporales</taxon>
        <taxon>Streptomycetaceae</taxon>
        <taxon>Kitasatospora</taxon>
    </lineage>
</organism>
<dbReference type="SUPFAM" id="SSF52091">
    <property type="entry name" value="SpoIIaa-like"/>
    <property type="match status" value="1"/>
</dbReference>
<keyword evidence="2" id="KW-1185">Reference proteome</keyword>
<evidence type="ECO:0008006" key="3">
    <source>
        <dbReference type="Google" id="ProtNLM"/>
    </source>
</evidence>
<dbReference type="RefSeq" id="WP_345697817.1">
    <property type="nucleotide sequence ID" value="NZ_BAABIS010000001.1"/>
</dbReference>
<dbReference type="EMBL" id="BAABIS010000001">
    <property type="protein sequence ID" value="GAA4854982.1"/>
    <property type="molecule type" value="Genomic_DNA"/>
</dbReference>
<dbReference type="Gene3D" id="3.30.750.24">
    <property type="entry name" value="STAS domain"/>
    <property type="match status" value="1"/>
</dbReference>
<protein>
    <recommendedName>
        <fullName evidence="3">STAS domain-containing protein</fullName>
    </recommendedName>
</protein>
<gene>
    <name evidence="1" type="ORF">GCM10023235_35550</name>
</gene>
<sequence>MERLLFPAPPAPEELADLLADRPDVRLVVCEVGRLTAPGPADLDRLARLRLAARRAGAGLVLRGAGPRLRLLLALTGLDGVLADDEPSAAGGQPHR</sequence>
<dbReference type="InterPro" id="IPR036513">
    <property type="entry name" value="STAS_dom_sf"/>
</dbReference>